<keyword evidence="4 6" id="KW-0067">ATP-binding</keyword>
<dbReference type="CDD" id="cd18787">
    <property type="entry name" value="SF2_C_DEAD"/>
    <property type="match status" value="1"/>
</dbReference>
<dbReference type="InterPro" id="IPR001650">
    <property type="entry name" value="Helicase_C-like"/>
</dbReference>
<keyword evidence="3 6" id="KW-0347">Helicase</keyword>
<evidence type="ECO:0000313" key="10">
    <source>
        <dbReference type="EMBL" id="KAJ9165239.1"/>
    </source>
</evidence>
<proteinExistence type="inferred from homology"/>
<dbReference type="PROSITE" id="PS51192">
    <property type="entry name" value="HELICASE_ATP_BIND_1"/>
    <property type="match status" value="1"/>
</dbReference>
<comment type="catalytic activity">
    <reaction evidence="6">
        <text>ATP + H2O = ADP + phosphate + H(+)</text>
        <dbReference type="Rhea" id="RHEA:13065"/>
        <dbReference type="ChEBI" id="CHEBI:15377"/>
        <dbReference type="ChEBI" id="CHEBI:15378"/>
        <dbReference type="ChEBI" id="CHEBI:30616"/>
        <dbReference type="ChEBI" id="CHEBI:43474"/>
        <dbReference type="ChEBI" id="CHEBI:456216"/>
        <dbReference type="EC" id="3.6.4.13"/>
    </reaction>
</comment>
<dbReference type="Pfam" id="PF00270">
    <property type="entry name" value="DEAD"/>
    <property type="match status" value="2"/>
</dbReference>
<feature type="compositionally biased region" description="Basic and acidic residues" evidence="7">
    <location>
        <begin position="177"/>
        <end position="198"/>
    </location>
</feature>
<keyword evidence="2 6" id="KW-0378">Hydrolase</keyword>
<accession>A0AA38S1C9</accession>
<evidence type="ECO:0000313" key="11">
    <source>
        <dbReference type="Proteomes" id="UP001174691"/>
    </source>
</evidence>
<dbReference type="SUPFAM" id="SSF52540">
    <property type="entry name" value="P-loop containing nucleoside triphosphate hydrolases"/>
    <property type="match status" value="1"/>
</dbReference>
<dbReference type="PROSITE" id="PS51194">
    <property type="entry name" value="HELICASE_CTER"/>
    <property type="match status" value="1"/>
</dbReference>
<evidence type="ECO:0000259" key="9">
    <source>
        <dbReference type="PROSITE" id="PS51194"/>
    </source>
</evidence>
<dbReference type="SMART" id="SM00490">
    <property type="entry name" value="HELICc"/>
    <property type="match status" value="1"/>
</dbReference>
<dbReference type="Proteomes" id="UP001174691">
    <property type="component" value="Unassembled WGS sequence"/>
</dbReference>
<gene>
    <name evidence="10" type="ORF">NKR19_g587</name>
</gene>
<comment type="similarity">
    <text evidence="6">Belongs to the DEAD box helicase family.</text>
</comment>
<dbReference type="GO" id="GO:0003724">
    <property type="term" value="F:RNA helicase activity"/>
    <property type="evidence" value="ECO:0007669"/>
    <property type="project" value="UniProtKB-EC"/>
</dbReference>
<feature type="compositionally biased region" description="Low complexity" evidence="7">
    <location>
        <begin position="671"/>
        <end position="683"/>
    </location>
</feature>
<feature type="compositionally biased region" description="Basic and acidic residues" evidence="7">
    <location>
        <begin position="125"/>
        <end position="153"/>
    </location>
</feature>
<organism evidence="10 11">
    <name type="scientific">Coniochaeta hoffmannii</name>
    <dbReference type="NCBI Taxonomy" id="91930"/>
    <lineage>
        <taxon>Eukaryota</taxon>
        <taxon>Fungi</taxon>
        <taxon>Dikarya</taxon>
        <taxon>Ascomycota</taxon>
        <taxon>Pezizomycotina</taxon>
        <taxon>Sordariomycetes</taxon>
        <taxon>Sordariomycetidae</taxon>
        <taxon>Coniochaetales</taxon>
        <taxon>Coniochaetaceae</taxon>
        <taxon>Coniochaeta</taxon>
    </lineage>
</organism>
<dbReference type="InterPro" id="IPR014001">
    <property type="entry name" value="Helicase_ATP-bd"/>
</dbReference>
<evidence type="ECO:0000256" key="2">
    <source>
        <dbReference type="ARBA" id="ARBA00022801"/>
    </source>
</evidence>
<comment type="function">
    <text evidence="6">RNA helicase.</text>
</comment>
<dbReference type="Gene3D" id="3.40.50.300">
    <property type="entry name" value="P-loop containing nucleotide triphosphate hydrolases"/>
    <property type="match status" value="2"/>
</dbReference>
<keyword evidence="5 6" id="KW-0694">RNA-binding</keyword>
<feature type="compositionally biased region" description="Basic and acidic residues" evidence="7">
    <location>
        <begin position="208"/>
        <end position="254"/>
    </location>
</feature>
<dbReference type="GO" id="GO:0005524">
    <property type="term" value="F:ATP binding"/>
    <property type="evidence" value="ECO:0007669"/>
    <property type="project" value="UniProtKB-UniRule"/>
</dbReference>
<dbReference type="GO" id="GO:0016787">
    <property type="term" value="F:hydrolase activity"/>
    <property type="evidence" value="ECO:0007669"/>
    <property type="project" value="UniProtKB-KW"/>
</dbReference>
<dbReference type="InterPro" id="IPR000629">
    <property type="entry name" value="RNA-helicase_DEAD-box_CS"/>
</dbReference>
<keyword evidence="1 6" id="KW-0547">Nucleotide-binding</keyword>
<evidence type="ECO:0000256" key="1">
    <source>
        <dbReference type="ARBA" id="ARBA00022741"/>
    </source>
</evidence>
<comment type="domain">
    <text evidence="6">The Q motif is unique to and characteristic of the DEAD box family of RNA helicases and controls ATP binding and hydrolysis.</text>
</comment>
<evidence type="ECO:0000256" key="5">
    <source>
        <dbReference type="ARBA" id="ARBA00022884"/>
    </source>
</evidence>
<dbReference type="PANTHER" id="PTHR24031">
    <property type="entry name" value="RNA HELICASE"/>
    <property type="match status" value="1"/>
</dbReference>
<protein>
    <recommendedName>
        <fullName evidence="6">ATP-dependent RNA helicase</fullName>
        <ecNumber evidence="6">3.6.4.13</ecNumber>
    </recommendedName>
</protein>
<name>A0AA38S1C9_9PEZI</name>
<evidence type="ECO:0000256" key="7">
    <source>
        <dbReference type="SAM" id="MobiDB-lite"/>
    </source>
</evidence>
<feature type="region of interest" description="Disordered" evidence="7">
    <location>
        <begin position="24"/>
        <end position="278"/>
    </location>
</feature>
<dbReference type="PROSITE" id="PS00039">
    <property type="entry name" value="DEAD_ATP_HELICASE"/>
    <property type="match status" value="1"/>
</dbReference>
<dbReference type="EMBL" id="JANBVN010000005">
    <property type="protein sequence ID" value="KAJ9165239.1"/>
    <property type="molecule type" value="Genomic_DNA"/>
</dbReference>
<reference evidence="10" key="1">
    <citation type="submission" date="2022-07" db="EMBL/GenBank/DDBJ databases">
        <title>Fungi with potential for degradation of polypropylene.</title>
        <authorList>
            <person name="Gostincar C."/>
        </authorList>
    </citation>
    <scope>NUCLEOTIDE SEQUENCE</scope>
    <source>
        <strain evidence="10">EXF-13287</strain>
    </source>
</reference>
<keyword evidence="11" id="KW-1185">Reference proteome</keyword>
<dbReference type="EC" id="3.6.4.13" evidence="6"/>
<dbReference type="AlphaFoldDB" id="A0AA38S1C9"/>
<feature type="compositionally biased region" description="Acidic residues" evidence="7">
    <location>
        <begin position="644"/>
        <end position="655"/>
    </location>
</feature>
<feature type="domain" description="Helicase C-terminal" evidence="9">
    <location>
        <begin position="669"/>
        <end position="826"/>
    </location>
</feature>
<evidence type="ECO:0000256" key="4">
    <source>
        <dbReference type="ARBA" id="ARBA00022840"/>
    </source>
</evidence>
<sequence>MYARYIPPPKTKEVVKVEEQPAVATGTFSTTATAPYARYIPAPKNKSAPTTAVPGPTPKKIVFTPDDETPAVASKKTAVQADASEESTKKRKRSDVDNQDALAKKKGKKSKKSKPDDTEGPNVDESIKDRQFEESKSEVTEKDGEAEPTPKKEKKDKRKKRKSVAEDGEPAEPDVAGPKDEPMPDRDAQDVEDDSIKPKKDKRKKSKKEPGDVDDKEDDKAQKRHKAVLERKEKALKQKKPRAEDQEQAKKDGDEVVPEPEEVHGLEPLPQPEPVALDGARPSYDTLPPWLAHPVRVQPNTTAPFTDLGIESEAVHILANKGYKEAFAVQTAAIPLLLPSLDRQGDLVVSAATGSGKTLAYVLPMIRDISQGVVTRLRGIIVVPTRELVRQAQEACEVCAGAFAHGGRKRVKVGISMGSMAFKQEQAALMEEAQRYDRHGYSDYIRKRNQIVNLDDLDDEDETKPVLESNTKPLPNHVIENVSKVDVLVCTPGRLVEHIKQTPGFTLDYVRWLVVDEADKLLAQSFQQWLDIVMDKLSSDLPGARVFSNSNKSGVRKVILSATMTRDLSLLNGLKLQRPKLVVLEGTSDQNTESGAGPEGEHVLPDLLKEAVIKIRDPNLKPLYLVDLLNSKRMVPLNKKTDTDGVEEERPEGDVSEASSASDSDSDSDSDSSTSSTHESSPSGFSTTALIFTKSNESALRLSRLLAILSPSLAPLIGTLTSTTPTAVRRRTLAAFTHHKLRILVASDLVARGIDLPELEHVVNYDVPGSAAAYVHRVGRTARAGRRGWAWTLVANTEAAWFFREVGGEGKGAERGRVRRSGRVERVRVGDEGGDGFGEQRVQLYEKALEQLGREAGEGRRRR</sequence>
<evidence type="ECO:0000256" key="3">
    <source>
        <dbReference type="ARBA" id="ARBA00022806"/>
    </source>
</evidence>
<evidence type="ECO:0000259" key="8">
    <source>
        <dbReference type="PROSITE" id="PS51192"/>
    </source>
</evidence>
<dbReference type="CDD" id="cd17956">
    <property type="entry name" value="DEADc_DDX51"/>
    <property type="match status" value="1"/>
</dbReference>
<feature type="domain" description="Helicase ATP-binding" evidence="8">
    <location>
        <begin position="338"/>
        <end position="582"/>
    </location>
</feature>
<dbReference type="Pfam" id="PF00271">
    <property type="entry name" value="Helicase_C"/>
    <property type="match status" value="1"/>
</dbReference>
<comment type="caution">
    <text evidence="10">The sequence shown here is derived from an EMBL/GenBank/DDBJ whole genome shotgun (WGS) entry which is preliminary data.</text>
</comment>
<dbReference type="SMART" id="SM00487">
    <property type="entry name" value="DEXDc"/>
    <property type="match status" value="1"/>
</dbReference>
<dbReference type="InterPro" id="IPR011545">
    <property type="entry name" value="DEAD/DEAH_box_helicase_dom"/>
</dbReference>
<dbReference type="InterPro" id="IPR027417">
    <property type="entry name" value="P-loop_NTPase"/>
</dbReference>
<dbReference type="GO" id="GO:0003723">
    <property type="term" value="F:RNA binding"/>
    <property type="evidence" value="ECO:0007669"/>
    <property type="project" value="UniProtKB-UniRule"/>
</dbReference>
<feature type="region of interest" description="Disordered" evidence="7">
    <location>
        <begin position="639"/>
        <end position="686"/>
    </location>
</feature>
<evidence type="ECO:0000256" key="6">
    <source>
        <dbReference type="RuleBase" id="RU365068"/>
    </source>
</evidence>